<gene>
    <name evidence="4" type="ORF">NVS89_07645</name>
</gene>
<organism evidence="4 5">
    <name type="scientific">Ancylobacter mangrovi</name>
    <dbReference type="NCBI Taxonomy" id="2972472"/>
    <lineage>
        <taxon>Bacteria</taxon>
        <taxon>Pseudomonadati</taxon>
        <taxon>Pseudomonadota</taxon>
        <taxon>Alphaproteobacteria</taxon>
        <taxon>Hyphomicrobiales</taxon>
        <taxon>Xanthobacteraceae</taxon>
        <taxon>Ancylobacter</taxon>
    </lineage>
</organism>
<dbReference type="Proteomes" id="UP001151088">
    <property type="component" value="Unassembled WGS sequence"/>
</dbReference>
<evidence type="ECO:0000313" key="5">
    <source>
        <dbReference type="Proteomes" id="UP001151088"/>
    </source>
</evidence>
<evidence type="ECO:0000259" key="3">
    <source>
        <dbReference type="PROSITE" id="PS51186"/>
    </source>
</evidence>
<dbReference type="EC" id="2.3.1.-" evidence="4"/>
<reference evidence="4" key="1">
    <citation type="submission" date="2022-08" db="EMBL/GenBank/DDBJ databases">
        <authorList>
            <person name="Li F."/>
        </authorList>
    </citation>
    <scope>NUCLEOTIDE SEQUENCE</scope>
    <source>
        <strain evidence="4">MQZ15Z-1</strain>
    </source>
</reference>
<protein>
    <submittedName>
        <fullName evidence="4">GNAT family N-acetyltransferase</fullName>
        <ecNumber evidence="4">2.3.1.-</ecNumber>
    </submittedName>
</protein>
<dbReference type="Gene3D" id="3.40.630.30">
    <property type="match status" value="1"/>
</dbReference>
<dbReference type="GO" id="GO:0016747">
    <property type="term" value="F:acyltransferase activity, transferring groups other than amino-acyl groups"/>
    <property type="evidence" value="ECO:0007669"/>
    <property type="project" value="InterPro"/>
</dbReference>
<accession>A0A9X2PA24</accession>
<evidence type="ECO:0000256" key="2">
    <source>
        <dbReference type="ARBA" id="ARBA00023315"/>
    </source>
</evidence>
<proteinExistence type="predicted"/>
<keyword evidence="5" id="KW-1185">Reference proteome</keyword>
<dbReference type="InterPro" id="IPR000182">
    <property type="entry name" value="GNAT_dom"/>
</dbReference>
<dbReference type="RefSeq" id="WP_258732007.1">
    <property type="nucleotide sequence ID" value="NZ_JANTHZ010000002.1"/>
</dbReference>
<dbReference type="PROSITE" id="PS51186">
    <property type="entry name" value="GNAT"/>
    <property type="match status" value="1"/>
</dbReference>
<evidence type="ECO:0000256" key="1">
    <source>
        <dbReference type="ARBA" id="ARBA00022679"/>
    </source>
</evidence>
<evidence type="ECO:0000313" key="4">
    <source>
        <dbReference type="EMBL" id="MCS0494967.1"/>
    </source>
</evidence>
<comment type="caution">
    <text evidence="4">The sequence shown here is derived from an EMBL/GenBank/DDBJ whole genome shotgun (WGS) entry which is preliminary data.</text>
</comment>
<dbReference type="AlphaFoldDB" id="A0A9X2PA24"/>
<dbReference type="InterPro" id="IPR016181">
    <property type="entry name" value="Acyl_CoA_acyltransferase"/>
</dbReference>
<dbReference type="EMBL" id="JANTHZ010000002">
    <property type="protein sequence ID" value="MCS0494967.1"/>
    <property type="molecule type" value="Genomic_DNA"/>
</dbReference>
<dbReference type="Pfam" id="PF00583">
    <property type="entry name" value="Acetyltransf_1"/>
    <property type="match status" value="1"/>
</dbReference>
<name>A0A9X2PA24_9HYPH</name>
<dbReference type="CDD" id="cd04301">
    <property type="entry name" value="NAT_SF"/>
    <property type="match status" value="1"/>
</dbReference>
<feature type="domain" description="N-acetyltransferase" evidence="3">
    <location>
        <begin position="15"/>
        <end position="164"/>
    </location>
</feature>
<keyword evidence="1 4" id="KW-0808">Transferase</keyword>
<dbReference type="InterPro" id="IPR050832">
    <property type="entry name" value="Bact_Acetyltransf"/>
</dbReference>
<dbReference type="SUPFAM" id="SSF55729">
    <property type="entry name" value="Acyl-CoA N-acyltransferases (Nat)"/>
    <property type="match status" value="1"/>
</dbReference>
<dbReference type="PANTHER" id="PTHR43877">
    <property type="entry name" value="AMINOALKYLPHOSPHONATE N-ACETYLTRANSFERASE-RELATED-RELATED"/>
    <property type="match status" value="1"/>
</dbReference>
<dbReference type="PANTHER" id="PTHR43877:SF2">
    <property type="entry name" value="AMINOALKYLPHOSPHONATE N-ACETYLTRANSFERASE-RELATED"/>
    <property type="match status" value="1"/>
</dbReference>
<sequence>MSGLFDRFGFGRREVALRPARAADAEAMARLHAASFRLGWDSAEFERLLANRLARAWVATRGPSGAVLGFILLSGVSPEIEILSIAVAPSARGHGVGRRLVEAAFGALAAEGFTAVFLEVEEGNRAALSLYARSGFREIGRREGYYRTGTGQPAAALTMRRDIA</sequence>
<keyword evidence="2 4" id="KW-0012">Acyltransferase</keyword>